<evidence type="ECO:0000313" key="5">
    <source>
        <dbReference type="Proteomes" id="UP000236728"/>
    </source>
</evidence>
<dbReference type="EMBL" id="FNVA01000003">
    <property type="protein sequence ID" value="SEG13300.1"/>
    <property type="molecule type" value="Genomic_DNA"/>
</dbReference>
<dbReference type="CDD" id="cd00118">
    <property type="entry name" value="LysM"/>
    <property type="match status" value="2"/>
</dbReference>
<evidence type="ECO:0000256" key="2">
    <source>
        <dbReference type="SAM" id="SignalP"/>
    </source>
</evidence>
<feature type="signal peptide" evidence="2">
    <location>
        <begin position="1"/>
        <end position="27"/>
    </location>
</feature>
<feature type="chain" id="PRO_5009289689" evidence="2">
    <location>
        <begin position="28"/>
        <end position="649"/>
    </location>
</feature>
<evidence type="ECO:0000259" key="3">
    <source>
        <dbReference type="PROSITE" id="PS51782"/>
    </source>
</evidence>
<dbReference type="CDD" id="cd16894">
    <property type="entry name" value="MltD-like"/>
    <property type="match status" value="1"/>
</dbReference>
<sequence length="649" mass="69992">MVNLRQSPLWMRSLMALSGLPLLVLLAGCPDDSLPPPAAAGSMPIAATAPSTSRSTVYPSQPTPALQAAKPQTSKASGPSAQQTASQQPQQPASLPNAPATQQTSRKAQDLINRVETTYNSGVSNYNANHLDAARMDFDSAVDLMLSSGMDLKGDQQLADEFESLVSRINSLEMVALKEGNGFSPKVEPAPLDVALGEVTFGPPDPALLGKVNAELKTTQSDLPLVVNNYVAGFISYFSNSQAGHAHLVASLERAGKYKEMIQRILRENGVPQDLIYQAVAESGFQPQALNARSGAGGMWQFMPFAGAYNLERNGYFDERFDPEKSTVAYAKYMKGLYAQFGDWYLAMAAYDWGPGNVQRAVSRTGYADFWELLRHNAMPAETRAYVPGIIAAAIMAKNPQQYGLANITPMAPVLFDTVSTSYAIDLRLVADLTSASVSEIVALNPALLRMQTPRDIPYDLRLPPGSKQVFLERLKDIPEDNRASWRFHVVKAGETLDDIATNFHARATEISSVNEITAANPMATGDELVIPIHSSGSNGEQHYKARRGDTLVTIADHFGVTVEQLRSWNHMSTNTVAAGRTIFVAEPVRLAPSVRASRTKRGARTSVKASSRSSAHSPAHSAATKSSASNRKSAPSTKAGAKKTTKKK</sequence>
<keyword evidence="5" id="KW-1185">Reference proteome</keyword>
<feature type="domain" description="LysM" evidence="3">
    <location>
        <begin position="542"/>
        <end position="585"/>
    </location>
</feature>
<evidence type="ECO:0000256" key="1">
    <source>
        <dbReference type="SAM" id="MobiDB-lite"/>
    </source>
</evidence>
<dbReference type="Proteomes" id="UP000236728">
    <property type="component" value="Unassembled WGS sequence"/>
</dbReference>
<feature type="region of interest" description="Disordered" evidence="1">
    <location>
        <begin position="595"/>
        <end position="649"/>
    </location>
</feature>
<feature type="compositionally biased region" description="Polar residues" evidence="1">
    <location>
        <begin position="49"/>
        <end position="75"/>
    </location>
</feature>
<feature type="region of interest" description="Disordered" evidence="1">
    <location>
        <begin position="45"/>
        <end position="108"/>
    </location>
</feature>
<dbReference type="SUPFAM" id="SSF53955">
    <property type="entry name" value="Lysozyme-like"/>
    <property type="match status" value="1"/>
</dbReference>
<protein>
    <submittedName>
        <fullName evidence="4">Membrane-bound lytic murein transglycosylase D</fullName>
    </submittedName>
</protein>
<name>A0A1H5XPM4_9BACT</name>
<keyword evidence="2" id="KW-0732">Signal</keyword>
<dbReference type="PROSITE" id="PS51257">
    <property type="entry name" value="PROKAR_LIPOPROTEIN"/>
    <property type="match status" value="1"/>
</dbReference>
<dbReference type="Gene3D" id="3.10.350.10">
    <property type="entry name" value="LysM domain"/>
    <property type="match status" value="2"/>
</dbReference>
<dbReference type="SMART" id="SM00257">
    <property type="entry name" value="LysM"/>
    <property type="match status" value="2"/>
</dbReference>
<reference evidence="4 5" key="1">
    <citation type="submission" date="2016-10" db="EMBL/GenBank/DDBJ databases">
        <authorList>
            <person name="de Groot N.N."/>
        </authorList>
    </citation>
    <scope>NUCLEOTIDE SEQUENCE [LARGE SCALE GENOMIC DNA]</scope>
    <source>
        <strain evidence="4 5">DSM 22489</strain>
    </source>
</reference>
<evidence type="ECO:0000313" key="4">
    <source>
        <dbReference type="EMBL" id="SEG13300.1"/>
    </source>
</evidence>
<dbReference type="Pfam" id="PF01464">
    <property type="entry name" value="SLT"/>
    <property type="match status" value="1"/>
</dbReference>
<accession>A0A1H5XPM4</accession>
<dbReference type="GO" id="GO:0008932">
    <property type="term" value="F:lytic endotransglycosylase activity"/>
    <property type="evidence" value="ECO:0007669"/>
    <property type="project" value="TreeGrafter"/>
</dbReference>
<dbReference type="Gene3D" id="1.10.530.10">
    <property type="match status" value="1"/>
</dbReference>
<dbReference type="SUPFAM" id="SSF54106">
    <property type="entry name" value="LysM domain"/>
    <property type="match status" value="2"/>
</dbReference>
<proteinExistence type="predicted"/>
<feature type="compositionally biased region" description="Low complexity" evidence="1">
    <location>
        <begin position="605"/>
        <end position="640"/>
    </location>
</feature>
<dbReference type="PANTHER" id="PTHR33734:SF22">
    <property type="entry name" value="MEMBRANE-BOUND LYTIC MUREIN TRANSGLYCOSYLASE D"/>
    <property type="match status" value="1"/>
</dbReference>
<dbReference type="AlphaFoldDB" id="A0A1H5XPM4"/>
<dbReference type="InterPro" id="IPR018392">
    <property type="entry name" value="LysM"/>
</dbReference>
<gene>
    <name evidence="4" type="ORF">SAMN05421819_1900</name>
</gene>
<dbReference type="InterPro" id="IPR036779">
    <property type="entry name" value="LysM_dom_sf"/>
</dbReference>
<dbReference type="PANTHER" id="PTHR33734">
    <property type="entry name" value="LYSM DOMAIN-CONTAINING GPI-ANCHORED PROTEIN 2"/>
    <property type="match status" value="1"/>
</dbReference>
<dbReference type="InterPro" id="IPR023346">
    <property type="entry name" value="Lysozyme-like_dom_sf"/>
</dbReference>
<dbReference type="InterPro" id="IPR008258">
    <property type="entry name" value="Transglycosylase_SLT_dom_1"/>
</dbReference>
<feature type="compositionally biased region" description="Low complexity" evidence="1">
    <location>
        <begin position="76"/>
        <end position="100"/>
    </location>
</feature>
<dbReference type="Pfam" id="PF01476">
    <property type="entry name" value="LysM"/>
    <property type="match status" value="2"/>
</dbReference>
<dbReference type="PROSITE" id="PS51782">
    <property type="entry name" value="LYSM"/>
    <property type="match status" value="2"/>
</dbReference>
<organism evidence="4 5">
    <name type="scientific">Bryocella elongata</name>
    <dbReference type="NCBI Taxonomy" id="863522"/>
    <lineage>
        <taxon>Bacteria</taxon>
        <taxon>Pseudomonadati</taxon>
        <taxon>Acidobacteriota</taxon>
        <taxon>Terriglobia</taxon>
        <taxon>Terriglobales</taxon>
        <taxon>Acidobacteriaceae</taxon>
        <taxon>Bryocella</taxon>
    </lineage>
</organism>
<feature type="domain" description="LysM" evidence="3">
    <location>
        <begin position="487"/>
        <end position="531"/>
    </location>
</feature>